<sequence length="83" mass="9084">MAQAVIVKAYSVRHPSVREAIVKAGIPHTETKNAAKSTRTFTIQAPSPTHYTPNSLAALCWNALKFPYHHAVKNRNTVACSNV</sequence>
<gene>
    <name evidence="1" type="ORF">B0H64DRAFT_476537</name>
</gene>
<evidence type="ECO:0000313" key="1">
    <source>
        <dbReference type="EMBL" id="KAK3292905.1"/>
    </source>
</evidence>
<dbReference type="EMBL" id="JAUEPN010000006">
    <property type="protein sequence ID" value="KAK3292905.1"/>
    <property type="molecule type" value="Genomic_DNA"/>
</dbReference>
<reference evidence="1" key="1">
    <citation type="journal article" date="2023" name="Mol. Phylogenet. Evol.">
        <title>Genome-scale phylogeny and comparative genomics of the fungal order Sordariales.</title>
        <authorList>
            <person name="Hensen N."/>
            <person name="Bonometti L."/>
            <person name="Westerberg I."/>
            <person name="Brannstrom I.O."/>
            <person name="Guillou S."/>
            <person name="Cros-Aarteil S."/>
            <person name="Calhoun S."/>
            <person name="Haridas S."/>
            <person name="Kuo A."/>
            <person name="Mondo S."/>
            <person name="Pangilinan J."/>
            <person name="Riley R."/>
            <person name="LaButti K."/>
            <person name="Andreopoulos B."/>
            <person name="Lipzen A."/>
            <person name="Chen C."/>
            <person name="Yan M."/>
            <person name="Daum C."/>
            <person name="Ng V."/>
            <person name="Clum A."/>
            <person name="Steindorff A."/>
            <person name="Ohm R.A."/>
            <person name="Martin F."/>
            <person name="Silar P."/>
            <person name="Natvig D.O."/>
            <person name="Lalanne C."/>
            <person name="Gautier V."/>
            <person name="Ament-Velasquez S.L."/>
            <person name="Kruys A."/>
            <person name="Hutchinson M.I."/>
            <person name="Powell A.J."/>
            <person name="Barry K."/>
            <person name="Miller A.N."/>
            <person name="Grigoriev I.V."/>
            <person name="Debuchy R."/>
            <person name="Gladieux P."/>
            <person name="Hiltunen Thoren M."/>
            <person name="Johannesson H."/>
        </authorList>
    </citation>
    <scope>NUCLEOTIDE SEQUENCE</scope>
    <source>
        <strain evidence="1">CBS 168.71</strain>
    </source>
</reference>
<dbReference type="Proteomes" id="UP001278766">
    <property type="component" value="Unassembled WGS sequence"/>
</dbReference>
<dbReference type="RefSeq" id="XP_062656419.1">
    <property type="nucleotide sequence ID" value="XM_062808155.1"/>
</dbReference>
<accession>A0AAE0HAU1</accession>
<name>A0AAE0HAU1_9PEZI</name>
<protein>
    <submittedName>
        <fullName evidence="1">Uncharacterized protein</fullName>
    </submittedName>
</protein>
<dbReference type="AlphaFoldDB" id="A0AAE0HAU1"/>
<comment type="caution">
    <text evidence="1">The sequence shown here is derived from an EMBL/GenBank/DDBJ whole genome shotgun (WGS) entry which is preliminary data.</text>
</comment>
<evidence type="ECO:0000313" key="2">
    <source>
        <dbReference type="Proteomes" id="UP001278766"/>
    </source>
</evidence>
<proteinExistence type="predicted"/>
<organism evidence="1 2">
    <name type="scientific">Chaetomium fimeti</name>
    <dbReference type="NCBI Taxonomy" id="1854472"/>
    <lineage>
        <taxon>Eukaryota</taxon>
        <taxon>Fungi</taxon>
        <taxon>Dikarya</taxon>
        <taxon>Ascomycota</taxon>
        <taxon>Pezizomycotina</taxon>
        <taxon>Sordariomycetes</taxon>
        <taxon>Sordariomycetidae</taxon>
        <taxon>Sordariales</taxon>
        <taxon>Chaetomiaceae</taxon>
        <taxon>Chaetomium</taxon>
    </lineage>
</organism>
<dbReference type="GeneID" id="87845103"/>
<keyword evidence="2" id="KW-1185">Reference proteome</keyword>
<reference evidence="1" key="2">
    <citation type="submission" date="2023-06" db="EMBL/GenBank/DDBJ databases">
        <authorList>
            <consortium name="Lawrence Berkeley National Laboratory"/>
            <person name="Haridas S."/>
            <person name="Hensen N."/>
            <person name="Bonometti L."/>
            <person name="Westerberg I."/>
            <person name="Brannstrom I.O."/>
            <person name="Guillou S."/>
            <person name="Cros-Aarteil S."/>
            <person name="Calhoun S."/>
            <person name="Kuo A."/>
            <person name="Mondo S."/>
            <person name="Pangilinan J."/>
            <person name="Riley R."/>
            <person name="Labutti K."/>
            <person name="Andreopoulos B."/>
            <person name="Lipzen A."/>
            <person name="Chen C."/>
            <person name="Yanf M."/>
            <person name="Daum C."/>
            <person name="Ng V."/>
            <person name="Clum A."/>
            <person name="Steindorff A."/>
            <person name="Ohm R."/>
            <person name="Martin F."/>
            <person name="Silar P."/>
            <person name="Natvig D."/>
            <person name="Lalanne C."/>
            <person name="Gautier V."/>
            <person name="Ament-Velasquez S.L."/>
            <person name="Kruys A."/>
            <person name="Hutchinson M.I."/>
            <person name="Powell A.J."/>
            <person name="Barry K."/>
            <person name="Miller A.N."/>
            <person name="Grigoriev I.V."/>
            <person name="Debuchy R."/>
            <person name="Gladieux P."/>
            <person name="Thoren M.H."/>
            <person name="Johannesson H."/>
        </authorList>
    </citation>
    <scope>NUCLEOTIDE SEQUENCE</scope>
    <source>
        <strain evidence="1">CBS 168.71</strain>
    </source>
</reference>